<name>A0A449BFR2_HAPAX</name>
<evidence type="ECO:0008006" key="3">
    <source>
        <dbReference type="Google" id="ProtNLM"/>
    </source>
</evidence>
<reference evidence="1 2" key="1">
    <citation type="submission" date="2019-01" db="EMBL/GenBank/DDBJ databases">
        <authorList>
            <consortium name="Pathogen Informatics"/>
        </authorList>
    </citation>
    <scope>NUCLEOTIDE SEQUENCE [LARGE SCALE GENOMIC DNA]</scope>
    <source>
        <strain evidence="1 2">NCTC10138</strain>
    </source>
</reference>
<evidence type="ECO:0000313" key="1">
    <source>
        <dbReference type="EMBL" id="VEU81268.1"/>
    </source>
</evidence>
<organism evidence="1 2">
    <name type="scientific">Haploplasma axanthum</name>
    <name type="common">Acholeplasma axanthum</name>
    <dbReference type="NCBI Taxonomy" id="29552"/>
    <lineage>
        <taxon>Bacteria</taxon>
        <taxon>Bacillati</taxon>
        <taxon>Mycoplasmatota</taxon>
        <taxon>Mollicutes</taxon>
        <taxon>Acholeplasmatales</taxon>
        <taxon>Acholeplasmataceae</taxon>
        <taxon>Haploplasma</taxon>
    </lineage>
</organism>
<dbReference type="RefSeq" id="WP_026391046.1">
    <property type="nucleotide sequence ID" value="NZ_LR215048.1"/>
</dbReference>
<sequence>MKFRLISIPAFKAVHSGVDQAFDFNPEGKLGKFNAYFSEITVKNQDNFSPRDYLYYDKKQQGLVWMYAIFEGLDTKSFPVMDFDGGLYVTYFYNDGDNKRNEELYGEAIKWIKSSDYLELDERENHYAMGHIITPPFIKENLDNAQMESFIPVKIKNKA</sequence>
<dbReference type="KEGG" id="aaxa:NCTC10138_01666"/>
<dbReference type="EMBL" id="LR215048">
    <property type="protein sequence ID" value="VEU81268.1"/>
    <property type="molecule type" value="Genomic_DNA"/>
</dbReference>
<gene>
    <name evidence="1" type="ORF">NCTC10138_01666</name>
</gene>
<dbReference type="Proteomes" id="UP000289841">
    <property type="component" value="Chromosome"/>
</dbReference>
<dbReference type="AlphaFoldDB" id="A0A449BFR2"/>
<dbReference type="STRING" id="1278311.GCA_000428705_01648"/>
<accession>A0A449BFR2</accession>
<proteinExistence type="predicted"/>
<dbReference type="OrthoDB" id="2043087at2"/>
<evidence type="ECO:0000313" key="2">
    <source>
        <dbReference type="Proteomes" id="UP000289841"/>
    </source>
</evidence>
<keyword evidence="2" id="KW-1185">Reference proteome</keyword>
<protein>
    <recommendedName>
        <fullName evidence="3">GyrI-like small molecule binding domain-containing protein</fullName>
    </recommendedName>
</protein>